<dbReference type="GO" id="GO:0009279">
    <property type="term" value="C:cell outer membrane"/>
    <property type="evidence" value="ECO:0007669"/>
    <property type="project" value="UniProtKB-SubCell"/>
</dbReference>
<evidence type="ECO:0000313" key="12">
    <source>
        <dbReference type="EMBL" id="EAW30181.1"/>
    </source>
</evidence>
<dbReference type="PANTHER" id="PTHR32552:SF81">
    <property type="entry name" value="TONB-DEPENDENT OUTER MEMBRANE RECEPTOR"/>
    <property type="match status" value="1"/>
</dbReference>
<evidence type="ECO:0000256" key="1">
    <source>
        <dbReference type="ARBA" id="ARBA00004571"/>
    </source>
</evidence>
<evidence type="ECO:0000256" key="10">
    <source>
        <dbReference type="ARBA" id="ARBA00023237"/>
    </source>
</evidence>
<dbReference type="EMBL" id="AAVT01000009">
    <property type="protein sequence ID" value="EAW30181.1"/>
    <property type="molecule type" value="Genomic_DNA"/>
</dbReference>
<name>A0YFT1_9GAMM</name>
<evidence type="ECO:0000256" key="3">
    <source>
        <dbReference type="ARBA" id="ARBA00022452"/>
    </source>
</evidence>
<dbReference type="InterPro" id="IPR036942">
    <property type="entry name" value="Beta-barrel_TonB_sf"/>
</dbReference>
<dbReference type="Gene3D" id="2.40.170.20">
    <property type="entry name" value="TonB-dependent receptor, beta-barrel domain"/>
    <property type="match status" value="1"/>
</dbReference>
<keyword evidence="7" id="KW-0406">Ion transport</keyword>
<dbReference type="Proteomes" id="UP000004931">
    <property type="component" value="Unassembled WGS sequence"/>
</dbReference>
<gene>
    <name evidence="12" type="ORF">GP2143_01520</name>
</gene>
<dbReference type="OrthoDB" id="7051185at2"/>
<reference evidence="12 13" key="1">
    <citation type="journal article" date="2010" name="J. Bacteriol.">
        <title>Genome sequence of the oligotrophic marine Gammaproteobacterium HTCC2143, isolated from the Oregon Coast.</title>
        <authorList>
            <person name="Oh H.M."/>
            <person name="Kang I."/>
            <person name="Ferriera S."/>
            <person name="Giovannoni S.J."/>
            <person name="Cho J.C."/>
        </authorList>
    </citation>
    <scope>NUCLEOTIDE SEQUENCE [LARGE SCALE GENOMIC DNA]</scope>
    <source>
        <strain evidence="12 13">HTCC2143</strain>
    </source>
</reference>
<dbReference type="eggNOG" id="COG4772">
    <property type="taxonomic scope" value="Bacteria"/>
</dbReference>
<feature type="non-terminal residue" evidence="12">
    <location>
        <position position="1"/>
    </location>
</feature>
<evidence type="ECO:0000313" key="13">
    <source>
        <dbReference type="Proteomes" id="UP000004931"/>
    </source>
</evidence>
<comment type="subcellular location">
    <subcellularLocation>
        <location evidence="1">Cell outer membrane</location>
        <topology evidence="1">Multi-pass membrane protein</topology>
    </subcellularLocation>
</comment>
<evidence type="ECO:0000256" key="4">
    <source>
        <dbReference type="ARBA" id="ARBA00022496"/>
    </source>
</evidence>
<dbReference type="STRING" id="247633.GP2143_01520"/>
<comment type="caution">
    <text evidence="12">The sequence shown here is derived from an EMBL/GenBank/DDBJ whole genome shotgun (WGS) entry which is preliminary data.</text>
</comment>
<feature type="domain" description="TonB-dependent receptor-like beta-barrel" evidence="11">
    <location>
        <begin position="34"/>
        <end position="434"/>
    </location>
</feature>
<keyword evidence="3" id="KW-1134">Transmembrane beta strand</keyword>
<keyword evidence="13" id="KW-1185">Reference proteome</keyword>
<protein>
    <submittedName>
        <fullName evidence="12">TonB-dependent receptor</fullName>
    </submittedName>
</protein>
<keyword evidence="2" id="KW-0813">Transport</keyword>
<dbReference type="GO" id="GO:0006826">
    <property type="term" value="P:iron ion transport"/>
    <property type="evidence" value="ECO:0007669"/>
    <property type="project" value="UniProtKB-KW"/>
</dbReference>
<keyword evidence="8" id="KW-0798">TonB box</keyword>
<dbReference type="PANTHER" id="PTHR32552">
    <property type="entry name" value="FERRICHROME IRON RECEPTOR-RELATED"/>
    <property type="match status" value="1"/>
</dbReference>
<evidence type="ECO:0000256" key="5">
    <source>
        <dbReference type="ARBA" id="ARBA00022692"/>
    </source>
</evidence>
<evidence type="ECO:0000256" key="2">
    <source>
        <dbReference type="ARBA" id="ARBA00022448"/>
    </source>
</evidence>
<accession>A0YFT1</accession>
<keyword evidence="5" id="KW-0812">Transmembrane</keyword>
<dbReference type="AlphaFoldDB" id="A0YFT1"/>
<keyword evidence="4" id="KW-0410">Iron transport</keyword>
<proteinExistence type="predicted"/>
<sequence length="471" mass="51121">GGDVDYTSLDIVRTEDSLEIETVTQEFRLTSTAGESFDWMVGGFIFQEDIETDGSTFFGNDFRAYGDVLFGAFPNILSTVELLSGLPAGAILSSDNVASTAFEQDNFAYSLFATGDYHFTDKLTATLGVSYTYDEKEVVKDSYRNNDLYSAVDLVPVLGATPLAGLIPSLQGLQFRPPVIDYPNSVENGESDDDKVTWTARVTYQVNDMVNVYASAATGYKSSSWNIGGASRPFPASEAALDAAGLLVANQSFGTRFASPEEAMVYELGLKASFEQGAFNIAIFDQTIEDFQQNAFDGDSFVLTNAGERSTRGIEFDALYSPTDAWLFNLAGTFMDPKYDSYTGASGIGGAPIDLSGEEPAGIHKENVTASATYRFTVGDGITGYVRTDYIYESDVRAAWNVPEEFSREVSTWNASAGLQFTNGVNVQVWGRNINDDEYYVGVFQGVVQSGTYNAFASAPATYGVNVSYEF</sequence>
<dbReference type="InterPro" id="IPR000531">
    <property type="entry name" value="Beta-barrel_TonB"/>
</dbReference>
<keyword evidence="6" id="KW-0408">Iron</keyword>
<evidence type="ECO:0000256" key="6">
    <source>
        <dbReference type="ARBA" id="ARBA00023004"/>
    </source>
</evidence>
<organism evidence="12 13">
    <name type="scientific">marine gamma proteobacterium HTCC2143</name>
    <dbReference type="NCBI Taxonomy" id="247633"/>
    <lineage>
        <taxon>Bacteria</taxon>
        <taxon>Pseudomonadati</taxon>
        <taxon>Pseudomonadota</taxon>
        <taxon>Gammaproteobacteria</taxon>
        <taxon>Cellvibrionales</taxon>
        <taxon>Spongiibacteraceae</taxon>
        <taxon>BD1-7 clade</taxon>
    </lineage>
</organism>
<evidence type="ECO:0000256" key="8">
    <source>
        <dbReference type="ARBA" id="ARBA00023077"/>
    </source>
</evidence>
<dbReference type="SUPFAM" id="SSF56935">
    <property type="entry name" value="Porins"/>
    <property type="match status" value="1"/>
</dbReference>
<keyword evidence="9" id="KW-0472">Membrane</keyword>
<keyword evidence="10" id="KW-0998">Cell outer membrane</keyword>
<evidence type="ECO:0000256" key="7">
    <source>
        <dbReference type="ARBA" id="ARBA00023065"/>
    </source>
</evidence>
<dbReference type="InterPro" id="IPR039426">
    <property type="entry name" value="TonB-dep_rcpt-like"/>
</dbReference>
<dbReference type="Pfam" id="PF00593">
    <property type="entry name" value="TonB_dep_Rec_b-barrel"/>
    <property type="match status" value="1"/>
</dbReference>
<dbReference type="eggNOG" id="COG1629">
    <property type="taxonomic scope" value="Bacteria"/>
</dbReference>
<evidence type="ECO:0000259" key="11">
    <source>
        <dbReference type="Pfam" id="PF00593"/>
    </source>
</evidence>
<evidence type="ECO:0000256" key="9">
    <source>
        <dbReference type="ARBA" id="ARBA00023136"/>
    </source>
</evidence>
<keyword evidence="12" id="KW-0675">Receptor</keyword>